<dbReference type="Pfam" id="PF07189">
    <property type="entry name" value="SF3b10"/>
    <property type="match status" value="1"/>
</dbReference>
<dbReference type="VEuPathDB" id="FungiDB:Malapachy_1868"/>
<dbReference type="PANTHER" id="PTHR20978">
    <property type="entry name" value="SPLICING FACTOR 3B SUBUNIT 5"/>
    <property type="match status" value="1"/>
</dbReference>
<dbReference type="PANTHER" id="PTHR20978:SF0">
    <property type="entry name" value="SPLICING FACTOR 3B SUBUNIT 5"/>
    <property type="match status" value="1"/>
</dbReference>
<name>A0A0M9VNZ4_9BASI</name>
<organism evidence="1 2">
    <name type="scientific">Malassezia pachydermatis</name>
    <dbReference type="NCBI Taxonomy" id="77020"/>
    <lineage>
        <taxon>Eukaryota</taxon>
        <taxon>Fungi</taxon>
        <taxon>Dikarya</taxon>
        <taxon>Basidiomycota</taxon>
        <taxon>Ustilaginomycotina</taxon>
        <taxon>Malasseziomycetes</taxon>
        <taxon>Malasseziales</taxon>
        <taxon>Malasseziaceae</taxon>
        <taxon>Malassezia</taxon>
    </lineage>
</organism>
<dbReference type="GO" id="GO:0005686">
    <property type="term" value="C:U2 snRNP"/>
    <property type="evidence" value="ECO:0007669"/>
    <property type="project" value="TreeGrafter"/>
</dbReference>
<dbReference type="OrthoDB" id="274726at2759"/>
<reference evidence="1 2" key="1">
    <citation type="submission" date="2015-07" db="EMBL/GenBank/DDBJ databases">
        <title>Draft Genome Sequence of Malassezia furfur CBS1878 and Malassezia pachydermatis CBS1879.</title>
        <authorList>
            <person name="Triana S."/>
            <person name="Ohm R."/>
            <person name="Gonzalez A."/>
            <person name="DeCock H."/>
            <person name="Restrepo S."/>
            <person name="Celis A."/>
        </authorList>
    </citation>
    <scope>NUCLEOTIDE SEQUENCE [LARGE SCALE GENOMIC DNA]</scope>
    <source>
        <strain evidence="1 2">CBS 1879</strain>
    </source>
</reference>
<dbReference type="EMBL" id="LGAV01000005">
    <property type="protein sequence ID" value="KOS13885.1"/>
    <property type="molecule type" value="Genomic_DNA"/>
</dbReference>
<comment type="caution">
    <text evidence="1">The sequence shown here is derived from an EMBL/GenBank/DDBJ whole genome shotgun (WGS) entry which is preliminary data.</text>
</comment>
<dbReference type="GeneID" id="28728239"/>
<dbReference type="Proteomes" id="UP000037751">
    <property type="component" value="Unassembled WGS sequence"/>
</dbReference>
<dbReference type="STRING" id="77020.A0A0M9VNZ4"/>
<dbReference type="AlphaFoldDB" id="A0A0M9VNZ4"/>
<sequence length="138" mass="15883">MAPRAWRGHEWYRQRFGHTYPARWALVPGLCHVVLVDTSRSSTTSICKEKAMSELRYWGNPQLEHLHAKYTGTIHPDITKHEWAVHQHRDTNAAVIAQGPLLSYMAIADGETRARTQFRLCENMLQPCGPPPERQELI</sequence>
<dbReference type="GO" id="GO:0071011">
    <property type="term" value="C:precatalytic spliceosome"/>
    <property type="evidence" value="ECO:0007669"/>
    <property type="project" value="TreeGrafter"/>
</dbReference>
<dbReference type="GO" id="GO:0000398">
    <property type="term" value="P:mRNA splicing, via spliceosome"/>
    <property type="evidence" value="ECO:0007669"/>
    <property type="project" value="TreeGrafter"/>
</dbReference>
<protein>
    <submittedName>
        <fullName evidence="1">Uncharacterized protein</fullName>
    </submittedName>
</protein>
<gene>
    <name evidence="1" type="ORF">Malapachy_1868</name>
</gene>
<accession>A0A0M9VNZ4</accession>
<dbReference type="InterPro" id="IPR009846">
    <property type="entry name" value="SF3b5/RDS3-10"/>
</dbReference>
<dbReference type="RefSeq" id="XP_017991517.1">
    <property type="nucleotide sequence ID" value="XM_018136364.1"/>
</dbReference>
<keyword evidence="2" id="KW-1185">Reference proteome</keyword>
<evidence type="ECO:0000313" key="2">
    <source>
        <dbReference type="Proteomes" id="UP000037751"/>
    </source>
</evidence>
<proteinExistence type="predicted"/>
<evidence type="ECO:0000313" key="1">
    <source>
        <dbReference type="EMBL" id="KOS13885.1"/>
    </source>
</evidence>